<dbReference type="CDD" id="cd01667">
    <property type="entry name" value="TGS_ThrRS"/>
    <property type="match status" value="1"/>
</dbReference>
<dbReference type="Pfam" id="PF02824">
    <property type="entry name" value="TGS"/>
    <property type="match status" value="1"/>
</dbReference>
<dbReference type="SUPFAM" id="SSF55186">
    <property type="entry name" value="ThrRS/AlaRS common domain"/>
    <property type="match status" value="1"/>
</dbReference>
<dbReference type="FunFam" id="3.10.20.30:FF:000005">
    <property type="entry name" value="Threonine--tRNA ligase"/>
    <property type="match status" value="1"/>
</dbReference>
<evidence type="ECO:0000256" key="3">
    <source>
        <dbReference type="ARBA" id="ARBA00022555"/>
    </source>
</evidence>
<dbReference type="AlphaFoldDB" id="A4IRN4"/>
<evidence type="ECO:0000256" key="11">
    <source>
        <dbReference type="ARBA" id="ARBA00023146"/>
    </source>
</evidence>
<dbReference type="InterPro" id="IPR047246">
    <property type="entry name" value="ThrRS_anticodon"/>
</dbReference>
<dbReference type="KEGG" id="gtn:GTNG_2643"/>
<dbReference type="GO" id="GO:0140096">
    <property type="term" value="F:catalytic activity, acting on a protein"/>
    <property type="evidence" value="ECO:0007669"/>
    <property type="project" value="UniProtKB-ARBA"/>
</dbReference>
<dbReference type="Proteomes" id="UP000001578">
    <property type="component" value="Chromosome"/>
</dbReference>
<dbReference type="SMART" id="SM00863">
    <property type="entry name" value="tRNA_SAD"/>
    <property type="match status" value="1"/>
</dbReference>
<keyword evidence="9 13" id="KW-0694">RNA-binding</keyword>
<dbReference type="Gene3D" id="3.10.20.30">
    <property type="match status" value="1"/>
</dbReference>
<comment type="caution">
    <text evidence="13">Lacks conserved residue(s) required for the propagation of feature annotation.</text>
</comment>
<dbReference type="GO" id="GO:0016740">
    <property type="term" value="F:transferase activity"/>
    <property type="evidence" value="ECO:0007669"/>
    <property type="project" value="UniProtKB-ARBA"/>
</dbReference>
<evidence type="ECO:0000256" key="2">
    <source>
        <dbReference type="ARBA" id="ARBA00022490"/>
    </source>
</evidence>
<feature type="domain" description="Aminoacyl-transfer RNA synthetases class-II family profile" evidence="14">
    <location>
        <begin position="245"/>
        <end position="542"/>
    </location>
</feature>
<dbReference type="GO" id="GO:0005737">
    <property type="term" value="C:cytoplasm"/>
    <property type="evidence" value="ECO:0007669"/>
    <property type="project" value="UniProtKB-SubCell"/>
</dbReference>
<dbReference type="FunFam" id="3.30.930.10:FF:000002">
    <property type="entry name" value="Threonine--tRNA ligase"/>
    <property type="match status" value="1"/>
</dbReference>
<dbReference type="InterPro" id="IPR036621">
    <property type="entry name" value="Anticodon-bd_dom_sf"/>
</dbReference>
<proteinExistence type="inferred from homology"/>
<protein>
    <recommendedName>
        <fullName evidence="13">Threonine--tRNA ligase</fullName>
        <ecNumber evidence="13">6.1.1.3</ecNumber>
    </recommendedName>
    <alternativeName>
        <fullName evidence="13">Threonyl-tRNA synthetase</fullName>
        <shortName evidence="13">ThrRS</shortName>
    </alternativeName>
</protein>
<dbReference type="InterPro" id="IPR012675">
    <property type="entry name" value="Beta-grasp_dom_sf"/>
</dbReference>
<dbReference type="InterPro" id="IPR012676">
    <property type="entry name" value="TGS-like"/>
</dbReference>
<name>A4IRN4_GEOTN</name>
<dbReference type="Gene3D" id="3.30.930.10">
    <property type="entry name" value="Bira Bifunctional Protein, Domain 2"/>
    <property type="match status" value="1"/>
</dbReference>
<feature type="domain" description="TGS" evidence="15">
    <location>
        <begin position="1"/>
        <end position="64"/>
    </location>
</feature>
<keyword evidence="4 13" id="KW-0436">Ligase</keyword>
<dbReference type="PROSITE" id="PS50862">
    <property type="entry name" value="AA_TRNA_LIGASE_II"/>
    <property type="match status" value="1"/>
</dbReference>
<comment type="subunit">
    <text evidence="13">Homodimer.</text>
</comment>
<keyword evidence="6 13" id="KW-0547">Nucleotide-binding</keyword>
<dbReference type="InterPro" id="IPR033728">
    <property type="entry name" value="ThrRS_core"/>
</dbReference>
<evidence type="ECO:0000256" key="6">
    <source>
        <dbReference type="ARBA" id="ARBA00022741"/>
    </source>
</evidence>
<evidence type="ECO:0000256" key="10">
    <source>
        <dbReference type="ARBA" id="ARBA00022917"/>
    </source>
</evidence>
<evidence type="ECO:0000256" key="5">
    <source>
        <dbReference type="ARBA" id="ARBA00022723"/>
    </source>
</evidence>
<evidence type="ECO:0000313" key="17">
    <source>
        <dbReference type="Proteomes" id="UP000001578"/>
    </source>
</evidence>
<dbReference type="Gene3D" id="3.30.54.20">
    <property type="match status" value="1"/>
</dbReference>
<reference evidence="16 17" key="1">
    <citation type="journal article" date="2007" name="Proc. Natl. Acad. Sci. U.S.A.">
        <title>Genome and proteome of long-chain alkane degrading Geobacillus thermodenitrificans NG80-2 isolated from a deep-subsurface oil reservoir.</title>
        <authorList>
            <person name="Feng L."/>
            <person name="Wang W."/>
            <person name="Cheng J."/>
            <person name="Ren Y."/>
            <person name="Zhao G."/>
            <person name="Gao C."/>
            <person name="Tang Y."/>
            <person name="Liu X."/>
            <person name="Han W."/>
            <person name="Peng X."/>
            <person name="Liu R."/>
            <person name="Wang L."/>
        </authorList>
    </citation>
    <scope>NUCLEOTIDE SEQUENCE [LARGE SCALE GENOMIC DNA]</scope>
    <source>
        <strain evidence="16 17">NG80-2</strain>
    </source>
</reference>
<dbReference type="InterPro" id="IPR006195">
    <property type="entry name" value="aa-tRNA-synth_II"/>
</dbReference>
<evidence type="ECO:0000256" key="12">
    <source>
        <dbReference type="ARBA" id="ARBA00049515"/>
    </source>
</evidence>
<dbReference type="InterPro" id="IPR012947">
    <property type="entry name" value="tRNA_SAD"/>
</dbReference>
<evidence type="ECO:0000313" key="16">
    <source>
        <dbReference type="EMBL" id="ABO67988.1"/>
    </source>
</evidence>
<organism evidence="16 17">
    <name type="scientific">Geobacillus thermodenitrificans (strain NG80-2)</name>
    <dbReference type="NCBI Taxonomy" id="420246"/>
    <lineage>
        <taxon>Bacteria</taxon>
        <taxon>Bacillati</taxon>
        <taxon>Bacillota</taxon>
        <taxon>Bacilli</taxon>
        <taxon>Bacillales</taxon>
        <taxon>Anoxybacillaceae</taxon>
        <taxon>Geobacillus</taxon>
    </lineage>
</organism>
<dbReference type="InterPro" id="IPR004154">
    <property type="entry name" value="Anticodon-bd"/>
</dbReference>
<accession>A4IRN4</accession>
<evidence type="ECO:0000256" key="1">
    <source>
        <dbReference type="ARBA" id="ARBA00008226"/>
    </source>
</evidence>
<dbReference type="Gene3D" id="3.40.50.800">
    <property type="entry name" value="Anticodon-binding domain"/>
    <property type="match status" value="1"/>
</dbReference>
<evidence type="ECO:0000256" key="7">
    <source>
        <dbReference type="ARBA" id="ARBA00022833"/>
    </source>
</evidence>
<dbReference type="InterPro" id="IPR002314">
    <property type="entry name" value="aa-tRNA-synt_IIb"/>
</dbReference>
<dbReference type="SUPFAM" id="SSF52954">
    <property type="entry name" value="Class II aaRS ABD-related"/>
    <property type="match status" value="1"/>
</dbReference>
<evidence type="ECO:0000259" key="15">
    <source>
        <dbReference type="PROSITE" id="PS51880"/>
    </source>
</evidence>
<dbReference type="CDD" id="cd00771">
    <property type="entry name" value="ThrRS_core"/>
    <property type="match status" value="1"/>
</dbReference>
<dbReference type="InterPro" id="IPR004095">
    <property type="entry name" value="TGS"/>
</dbReference>
<dbReference type="RefSeq" id="WP_011887947.1">
    <property type="nucleotide sequence ID" value="NC_009328.1"/>
</dbReference>
<dbReference type="EMBL" id="CP000557">
    <property type="protein sequence ID" value="ABO67988.1"/>
    <property type="molecule type" value="Genomic_DNA"/>
</dbReference>
<keyword evidence="3 13" id="KW-0820">tRNA-binding</keyword>
<dbReference type="FunFam" id="3.30.54.20:FF:000002">
    <property type="entry name" value="Threonine--tRNA ligase"/>
    <property type="match status" value="1"/>
</dbReference>
<comment type="subcellular location">
    <subcellularLocation>
        <location evidence="13">Cytoplasm</location>
    </subcellularLocation>
</comment>
<feature type="binding site" evidence="13">
    <location>
        <position position="389"/>
    </location>
    <ligand>
        <name>Zn(2+)</name>
        <dbReference type="ChEBI" id="CHEBI:29105"/>
        <note>catalytic</note>
    </ligand>
</feature>
<evidence type="ECO:0000256" key="9">
    <source>
        <dbReference type="ARBA" id="ARBA00022884"/>
    </source>
</evidence>
<keyword evidence="11 13" id="KW-0030">Aminoacyl-tRNA synthetase</keyword>
<gene>
    <name evidence="13" type="primary">thrS</name>
    <name evidence="16" type="ordered locus">GTNG_2643</name>
</gene>
<dbReference type="SUPFAM" id="SSF55681">
    <property type="entry name" value="Class II aaRS and biotin synthetases"/>
    <property type="match status" value="1"/>
</dbReference>
<keyword evidence="2 13" id="KW-0963">Cytoplasm</keyword>
<feature type="binding site" evidence="13">
    <location>
        <position position="519"/>
    </location>
    <ligand>
        <name>Zn(2+)</name>
        <dbReference type="ChEBI" id="CHEBI:29105"/>
        <note>catalytic</note>
    </ligand>
</feature>
<dbReference type="InterPro" id="IPR002320">
    <property type="entry name" value="Thr-tRNA-ligase_IIa"/>
</dbReference>
<comment type="catalytic activity">
    <reaction evidence="12 13">
        <text>tRNA(Thr) + L-threonine + ATP = L-threonyl-tRNA(Thr) + AMP + diphosphate + H(+)</text>
        <dbReference type="Rhea" id="RHEA:24624"/>
        <dbReference type="Rhea" id="RHEA-COMP:9670"/>
        <dbReference type="Rhea" id="RHEA-COMP:9704"/>
        <dbReference type="ChEBI" id="CHEBI:15378"/>
        <dbReference type="ChEBI" id="CHEBI:30616"/>
        <dbReference type="ChEBI" id="CHEBI:33019"/>
        <dbReference type="ChEBI" id="CHEBI:57926"/>
        <dbReference type="ChEBI" id="CHEBI:78442"/>
        <dbReference type="ChEBI" id="CHEBI:78534"/>
        <dbReference type="ChEBI" id="CHEBI:456215"/>
        <dbReference type="EC" id="6.1.1.3"/>
    </reaction>
</comment>
<keyword evidence="5 13" id="KW-0479">Metal-binding</keyword>
<dbReference type="EC" id="6.1.1.3" evidence="13"/>
<dbReference type="PANTHER" id="PTHR11451">
    <property type="entry name" value="THREONINE-TRNA LIGASE"/>
    <property type="match status" value="1"/>
</dbReference>
<evidence type="ECO:0000259" key="14">
    <source>
        <dbReference type="PROSITE" id="PS50862"/>
    </source>
</evidence>
<evidence type="ECO:0000256" key="8">
    <source>
        <dbReference type="ARBA" id="ARBA00022840"/>
    </source>
</evidence>
<feature type="binding site" evidence="13">
    <location>
        <position position="338"/>
    </location>
    <ligand>
        <name>Zn(2+)</name>
        <dbReference type="ChEBI" id="CHEBI:29105"/>
        <note>catalytic</note>
    </ligand>
</feature>
<dbReference type="CDD" id="cd00860">
    <property type="entry name" value="ThrRS_anticodon"/>
    <property type="match status" value="1"/>
</dbReference>
<dbReference type="Gene3D" id="3.30.980.10">
    <property type="entry name" value="Threonyl-trna Synthetase, Chain A, domain 2"/>
    <property type="match status" value="1"/>
</dbReference>
<dbReference type="FunFam" id="3.40.50.800:FF:000001">
    <property type="entry name" value="Threonine--tRNA ligase"/>
    <property type="match status" value="1"/>
</dbReference>
<dbReference type="FunFam" id="3.30.980.10:FF:000005">
    <property type="entry name" value="Threonyl-tRNA synthetase, mitochondrial"/>
    <property type="match status" value="1"/>
</dbReference>
<dbReference type="PANTHER" id="PTHR11451:SF56">
    <property type="entry name" value="THREONINE--TRNA LIGASE 1"/>
    <property type="match status" value="1"/>
</dbReference>
<comment type="cofactor">
    <cofactor evidence="13">
        <name>Zn(2+)</name>
        <dbReference type="ChEBI" id="CHEBI:29105"/>
    </cofactor>
    <text evidence="13">Binds 1 zinc ion per subunit.</text>
</comment>
<dbReference type="eggNOG" id="COG0441">
    <property type="taxonomic scope" value="Bacteria"/>
</dbReference>
<keyword evidence="8 13" id="KW-0067">ATP-binding</keyword>
<dbReference type="HAMAP" id="MF_00184">
    <property type="entry name" value="Thr_tRNA_synth"/>
    <property type="match status" value="1"/>
</dbReference>
<dbReference type="PRINTS" id="PR01047">
    <property type="entry name" value="TRNASYNTHTHR"/>
</dbReference>
<dbReference type="Pfam" id="PF00587">
    <property type="entry name" value="tRNA-synt_2b"/>
    <property type="match status" value="1"/>
</dbReference>
<sequence length="649" mass="75213">MPDVIRITFPDGAKKEFPSGTSTEDIAASISPGLKKKAIAGKLNGRFVDLRTPLQEDGELVIITQDMPEALDILRHSTAHLMAQAIKRLYDNVKLGVGPVIENGFYYDIDMEHKLTPDDLPKIEAEMRKIVKENLDVVRKEVSRDEAIRLYEKIGDHLKLELINDIPEGETISIYEQGEFFDLCRGVHVPSTGKIKEFKLLSISGAYWRGDRNNKMLQRIYGTAFFKKEDLDHYLQLLEEAKERDHRKLGKELELFTTSQKVGQGLPLWLPKGATIRRLIERYIVDKEIALGYDHVYTPVLGSVELYKTSGHWDHYKENMFPPMEMDNEELVLRPMNCPHHMMIYKSKLHSYRELPIRIAELGTMHRYEMSGALTGLQRVRGMTLNDAHIFVRPDQIKDEFKRVVNLILEVYKDFGLDEYSFRLSYRDPQDKEKYYDDDEMWEKAQRMLREAMDELGLDYYEAEGEAAFYGPKLDVQVRTALGKDETLSTVQLDFLLPERFDLTYIGEDGKPHRPVVIHRGVVSTMERFVAFLIEEYKGAFPTWLAPVQVEVIPVSSEAHLDYAYEVKQALQVNGFRVEVDERDEKIGYKIREAQMQKIPYMLVVGDKEAAERAVNVRRYGEKESETVALDKFIAMLEEDVRQKRVKKR</sequence>
<evidence type="ECO:0000256" key="4">
    <source>
        <dbReference type="ARBA" id="ARBA00022598"/>
    </source>
</evidence>
<keyword evidence="10 13" id="KW-0648">Protein biosynthesis</keyword>
<dbReference type="GO" id="GO:0006435">
    <property type="term" value="P:threonyl-tRNA aminoacylation"/>
    <property type="evidence" value="ECO:0007669"/>
    <property type="project" value="UniProtKB-UniRule"/>
</dbReference>
<dbReference type="GO" id="GO:0005524">
    <property type="term" value="F:ATP binding"/>
    <property type="evidence" value="ECO:0007669"/>
    <property type="project" value="UniProtKB-UniRule"/>
</dbReference>
<dbReference type="NCBIfam" id="TIGR00418">
    <property type="entry name" value="thrS"/>
    <property type="match status" value="1"/>
</dbReference>
<dbReference type="PROSITE" id="PS51880">
    <property type="entry name" value="TGS"/>
    <property type="match status" value="1"/>
</dbReference>
<dbReference type="GO" id="GO:0046872">
    <property type="term" value="F:metal ion binding"/>
    <property type="evidence" value="ECO:0007669"/>
    <property type="project" value="UniProtKB-KW"/>
</dbReference>
<dbReference type="HOGENOM" id="CLU_008554_0_1_9"/>
<comment type="similarity">
    <text evidence="1 13">Belongs to the class-II aminoacyl-tRNA synthetase family.</text>
</comment>
<dbReference type="InterPro" id="IPR045864">
    <property type="entry name" value="aa-tRNA-synth_II/BPL/LPL"/>
</dbReference>
<evidence type="ECO:0000256" key="13">
    <source>
        <dbReference type="HAMAP-Rule" id="MF_00184"/>
    </source>
</evidence>
<dbReference type="GO" id="GO:0000049">
    <property type="term" value="F:tRNA binding"/>
    <property type="evidence" value="ECO:0007669"/>
    <property type="project" value="UniProtKB-KW"/>
</dbReference>
<dbReference type="GO" id="GO:0004829">
    <property type="term" value="F:threonine-tRNA ligase activity"/>
    <property type="evidence" value="ECO:0007669"/>
    <property type="project" value="UniProtKB-UniRule"/>
</dbReference>
<dbReference type="SUPFAM" id="SSF81271">
    <property type="entry name" value="TGS-like"/>
    <property type="match status" value="1"/>
</dbReference>
<dbReference type="Pfam" id="PF03129">
    <property type="entry name" value="HGTP_anticodon"/>
    <property type="match status" value="1"/>
</dbReference>
<keyword evidence="7 13" id="KW-0862">Zinc</keyword>
<dbReference type="Pfam" id="PF07973">
    <property type="entry name" value="tRNA_SAD"/>
    <property type="match status" value="1"/>
</dbReference>
<dbReference type="InterPro" id="IPR018163">
    <property type="entry name" value="Thr/Ala-tRNA-synth_IIc_edit"/>
</dbReference>